<evidence type="ECO:0000313" key="2">
    <source>
        <dbReference type="Proteomes" id="UP000095283"/>
    </source>
</evidence>
<dbReference type="AlphaFoldDB" id="A0A1I7WBL7"/>
<keyword evidence="1" id="KW-0472">Membrane</keyword>
<feature type="transmembrane region" description="Helical" evidence="1">
    <location>
        <begin position="20"/>
        <end position="40"/>
    </location>
</feature>
<keyword evidence="1" id="KW-0812">Transmembrane</keyword>
<organism evidence="2 3">
    <name type="scientific">Heterorhabditis bacteriophora</name>
    <name type="common">Entomopathogenic nematode worm</name>
    <dbReference type="NCBI Taxonomy" id="37862"/>
    <lineage>
        <taxon>Eukaryota</taxon>
        <taxon>Metazoa</taxon>
        <taxon>Ecdysozoa</taxon>
        <taxon>Nematoda</taxon>
        <taxon>Chromadorea</taxon>
        <taxon>Rhabditida</taxon>
        <taxon>Rhabditina</taxon>
        <taxon>Rhabditomorpha</taxon>
        <taxon>Strongyloidea</taxon>
        <taxon>Heterorhabditidae</taxon>
        <taxon>Heterorhabditis</taxon>
    </lineage>
</organism>
<proteinExistence type="predicted"/>
<dbReference type="WBParaSite" id="Hba_02065">
    <property type="protein sequence ID" value="Hba_02065"/>
    <property type="gene ID" value="Hba_02065"/>
</dbReference>
<accession>A0A1I7WBL7</accession>
<protein>
    <submittedName>
        <fullName evidence="3">Signal peptide protein</fullName>
    </submittedName>
</protein>
<evidence type="ECO:0000256" key="1">
    <source>
        <dbReference type="SAM" id="Phobius"/>
    </source>
</evidence>
<dbReference type="Proteomes" id="UP000095283">
    <property type="component" value="Unplaced"/>
</dbReference>
<name>A0A1I7WBL7_HETBA</name>
<keyword evidence="2" id="KW-1185">Reference proteome</keyword>
<evidence type="ECO:0000313" key="3">
    <source>
        <dbReference type="WBParaSite" id="Hba_02065"/>
    </source>
</evidence>
<reference evidence="3" key="1">
    <citation type="submission" date="2016-11" db="UniProtKB">
        <authorList>
            <consortium name="WormBaseParasite"/>
        </authorList>
    </citation>
    <scope>IDENTIFICATION</scope>
</reference>
<sequence>MISKHQSSLVVVSQKHIDFFWWLILFELFCEFVFIIKWRLMVFHKLQTQHYKNAKEWEFIYLLNNCTKSRLAEAITALNITLSAVSLAISERVKQLCERFKLSTVDTDDLKCLIFLISVKMRCHGIFYVVKLLEAKLLKIAITNQLKLLDSLINCCRLIKINYNPYQIRQLYPQCFPCQTMRSIHSSTYYREEIRSSRSSRNHKQCIVLKMGRPCSRHHYLLPLLDDIFTTLNRGKISQIDLRITRFKVKLSKNKLDCRIFHTKYCWKPFRFRLIIKVWQVLNYYIFINTSSRLTACFEAGRPCLESVSSGVG</sequence>
<keyword evidence="1" id="KW-1133">Transmembrane helix</keyword>